<protein>
    <submittedName>
        <fullName evidence="1">Uncharacterized protein</fullName>
    </submittedName>
</protein>
<comment type="caution">
    <text evidence="1">The sequence shown here is derived from an EMBL/GenBank/DDBJ whole genome shotgun (WGS) entry which is preliminary data.</text>
</comment>
<proteinExistence type="predicted"/>
<accession>A0A316E5I0</accession>
<name>A0A316E5I0_9FLAO</name>
<evidence type="ECO:0000313" key="1">
    <source>
        <dbReference type="EMBL" id="PWK24619.1"/>
    </source>
</evidence>
<evidence type="ECO:0000313" key="2">
    <source>
        <dbReference type="Proteomes" id="UP000245667"/>
    </source>
</evidence>
<dbReference type="EMBL" id="QGGQ01000002">
    <property type="protein sequence ID" value="PWK24619.1"/>
    <property type="molecule type" value="Genomic_DNA"/>
</dbReference>
<gene>
    <name evidence="1" type="ORF">LX92_00983</name>
</gene>
<dbReference type="AlphaFoldDB" id="A0A316E5I0"/>
<sequence length="42" mass="4827">MDCFGELKDGKVICNWGRMAEFYPLLHRCAVYDCQDGTIRNG</sequence>
<organism evidence="1 2">
    <name type="scientific">Maribacter polysiphoniae</name>
    <dbReference type="NCBI Taxonomy" id="429344"/>
    <lineage>
        <taxon>Bacteria</taxon>
        <taxon>Pseudomonadati</taxon>
        <taxon>Bacteroidota</taxon>
        <taxon>Flavobacteriia</taxon>
        <taxon>Flavobacteriales</taxon>
        <taxon>Flavobacteriaceae</taxon>
        <taxon>Maribacter</taxon>
    </lineage>
</organism>
<reference evidence="1 2" key="1">
    <citation type="submission" date="2018-05" db="EMBL/GenBank/DDBJ databases">
        <title>Genomic Encyclopedia of Archaeal and Bacterial Type Strains, Phase II (KMG-II): from individual species to whole genera.</title>
        <authorList>
            <person name="Goeker M."/>
        </authorList>
    </citation>
    <scope>NUCLEOTIDE SEQUENCE [LARGE SCALE GENOMIC DNA]</scope>
    <source>
        <strain evidence="1 2">DSM 23514</strain>
    </source>
</reference>
<dbReference type="Proteomes" id="UP000245667">
    <property type="component" value="Unassembled WGS sequence"/>
</dbReference>